<dbReference type="EMBL" id="CASHTH010004100">
    <property type="protein sequence ID" value="CAI8053538.1"/>
    <property type="molecule type" value="Genomic_DNA"/>
</dbReference>
<protein>
    <submittedName>
        <fullName evidence="2">Uncharacterized protein</fullName>
    </submittedName>
</protein>
<comment type="caution">
    <text evidence="2">The sequence shown here is derived from an EMBL/GenBank/DDBJ whole genome shotgun (WGS) entry which is preliminary data.</text>
</comment>
<keyword evidence="3" id="KW-1185">Reference proteome</keyword>
<organism evidence="2 3">
    <name type="scientific">Geodia barretti</name>
    <name type="common">Barrett's horny sponge</name>
    <dbReference type="NCBI Taxonomy" id="519541"/>
    <lineage>
        <taxon>Eukaryota</taxon>
        <taxon>Metazoa</taxon>
        <taxon>Porifera</taxon>
        <taxon>Demospongiae</taxon>
        <taxon>Heteroscleromorpha</taxon>
        <taxon>Tetractinellida</taxon>
        <taxon>Astrophorina</taxon>
        <taxon>Geodiidae</taxon>
        <taxon>Geodia</taxon>
    </lineage>
</organism>
<evidence type="ECO:0000313" key="2">
    <source>
        <dbReference type="EMBL" id="CAI8053538.1"/>
    </source>
</evidence>
<evidence type="ECO:0000313" key="3">
    <source>
        <dbReference type="Proteomes" id="UP001174909"/>
    </source>
</evidence>
<accession>A0AA35TTF9</accession>
<feature type="non-terminal residue" evidence="2">
    <location>
        <position position="1"/>
    </location>
</feature>
<sequence length="69" mass="7685">RPPGWFCAGIGVLLLLLQLALFRGECTCGNDMKRGSEIAVLQTWKKLRKHKFSKLLCTVGIPLYILLVG</sequence>
<proteinExistence type="predicted"/>
<dbReference type="Proteomes" id="UP001174909">
    <property type="component" value="Unassembled WGS sequence"/>
</dbReference>
<dbReference type="AlphaFoldDB" id="A0AA35TTF9"/>
<gene>
    <name evidence="2" type="ORF">GBAR_LOCUS29276</name>
</gene>
<evidence type="ECO:0000256" key="1">
    <source>
        <dbReference type="SAM" id="SignalP"/>
    </source>
</evidence>
<keyword evidence="1" id="KW-0732">Signal</keyword>
<feature type="chain" id="PRO_5041312160" evidence="1">
    <location>
        <begin position="23"/>
        <end position="69"/>
    </location>
</feature>
<feature type="non-terminal residue" evidence="2">
    <location>
        <position position="69"/>
    </location>
</feature>
<reference evidence="2" key="1">
    <citation type="submission" date="2023-03" db="EMBL/GenBank/DDBJ databases">
        <authorList>
            <person name="Steffen K."/>
            <person name="Cardenas P."/>
        </authorList>
    </citation>
    <scope>NUCLEOTIDE SEQUENCE</scope>
</reference>
<feature type="signal peptide" evidence="1">
    <location>
        <begin position="1"/>
        <end position="22"/>
    </location>
</feature>
<name>A0AA35TTF9_GEOBA</name>